<sequence length="340" mass="38460">MMDKLVVFDNSDLLKFLKIRPNESKFGEYVNLLPPDCNIYEHIENLDVDYVLVGLPEDIGVFANHGTRGTSTTWETTLKSILNVQKNDFTFPERLLILGYLNFEKELEKINLLDRSIDKELAKSRKIVSKVDKHVSHLIYTIIKAGKTPIIIGGGQNNSYGNIKGTALALNAPINVINFDSQTNFRSEEGRHSGNGFTYAFTEGFLKNYYIFGLHESYITNTILKTIEKLNHIEYSSYESMEITQSSSFKKEIKNGLSFIEGKPFGIEIDCNAIENISSNTMSSSGFSIKKARQFTHFFGKQENATYLHICEAAPTESNADQIGKLITYLITDFMQAHLK</sequence>
<dbReference type="GO" id="GO:0050415">
    <property type="term" value="F:formimidoylglutamase activity"/>
    <property type="evidence" value="ECO:0007669"/>
    <property type="project" value="UniProtKB-EC"/>
</dbReference>
<dbReference type="Pfam" id="PF00491">
    <property type="entry name" value="Arginase"/>
    <property type="match status" value="1"/>
</dbReference>
<dbReference type="EMBL" id="JBHMEZ010000003">
    <property type="protein sequence ID" value="MFB9052340.1"/>
    <property type="molecule type" value="Genomic_DNA"/>
</dbReference>
<dbReference type="EC" id="3.5.3.8" evidence="2"/>
<evidence type="ECO:0000256" key="1">
    <source>
        <dbReference type="PROSITE-ProRule" id="PRU00742"/>
    </source>
</evidence>
<dbReference type="PROSITE" id="PS51409">
    <property type="entry name" value="ARGINASE_2"/>
    <property type="match status" value="1"/>
</dbReference>
<dbReference type="Proteomes" id="UP001589605">
    <property type="component" value="Unassembled WGS sequence"/>
</dbReference>
<keyword evidence="3" id="KW-1185">Reference proteome</keyword>
<dbReference type="SUPFAM" id="SSF52768">
    <property type="entry name" value="Arginase/deacetylase"/>
    <property type="match status" value="1"/>
</dbReference>
<dbReference type="InterPro" id="IPR006035">
    <property type="entry name" value="Ureohydrolase"/>
</dbReference>
<proteinExistence type="inferred from homology"/>
<evidence type="ECO:0000313" key="2">
    <source>
        <dbReference type="EMBL" id="MFB9052340.1"/>
    </source>
</evidence>
<comment type="similarity">
    <text evidence="1">Belongs to the arginase family.</text>
</comment>
<protein>
    <submittedName>
        <fullName evidence="2">Formimidoylglutamase</fullName>
        <ecNumber evidence="2">3.5.3.8</ecNumber>
    </submittedName>
</protein>
<dbReference type="CDD" id="cd09988">
    <property type="entry name" value="Formimidoylglutamase"/>
    <property type="match status" value="1"/>
</dbReference>
<evidence type="ECO:0000313" key="3">
    <source>
        <dbReference type="Proteomes" id="UP001589605"/>
    </source>
</evidence>
<reference evidence="2 3" key="1">
    <citation type="submission" date="2024-09" db="EMBL/GenBank/DDBJ databases">
        <authorList>
            <person name="Sun Q."/>
            <person name="Mori K."/>
        </authorList>
    </citation>
    <scope>NUCLEOTIDE SEQUENCE [LARGE SCALE GENOMIC DNA]</scope>
    <source>
        <strain evidence="2 3">CECT 8286</strain>
    </source>
</reference>
<comment type="caution">
    <text evidence="2">The sequence shown here is derived from an EMBL/GenBank/DDBJ whole genome shotgun (WGS) entry which is preliminary data.</text>
</comment>
<dbReference type="RefSeq" id="WP_382381528.1">
    <property type="nucleotide sequence ID" value="NZ_JBHMEZ010000003.1"/>
</dbReference>
<accession>A0ABV5EYY2</accession>
<gene>
    <name evidence="2" type="ORF">ACFFVB_04540</name>
</gene>
<keyword evidence="2" id="KW-0378">Hydrolase</keyword>
<name>A0ABV5EYY2_9FLAO</name>
<dbReference type="InterPro" id="IPR023696">
    <property type="entry name" value="Ureohydrolase_dom_sf"/>
</dbReference>
<organism evidence="2 3">
    <name type="scientific">Formosa undariae</name>
    <dbReference type="NCBI Taxonomy" id="1325436"/>
    <lineage>
        <taxon>Bacteria</taxon>
        <taxon>Pseudomonadati</taxon>
        <taxon>Bacteroidota</taxon>
        <taxon>Flavobacteriia</taxon>
        <taxon>Flavobacteriales</taxon>
        <taxon>Flavobacteriaceae</taxon>
        <taxon>Formosa</taxon>
    </lineage>
</organism>
<dbReference type="Gene3D" id="3.40.800.10">
    <property type="entry name" value="Ureohydrolase domain"/>
    <property type="match status" value="1"/>
</dbReference>